<keyword evidence="4" id="KW-0540">Nuclease</keyword>
<feature type="region of interest" description="Disordered" evidence="15">
    <location>
        <begin position="147"/>
        <end position="167"/>
    </location>
</feature>
<keyword evidence="6" id="KW-0064">Aspartyl protease</keyword>
<dbReference type="InterPro" id="IPR056924">
    <property type="entry name" value="SH3_Tf2-1"/>
</dbReference>
<evidence type="ECO:0000256" key="9">
    <source>
        <dbReference type="ARBA" id="ARBA00022842"/>
    </source>
</evidence>
<dbReference type="SUPFAM" id="SSF56672">
    <property type="entry name" value="DNA/RNA polymerases"/>
    <property type="match status" value="1"/>
</dbReference>
<keyword evidence="19" id="KW-1185">Reference proteome</keyword>
<keyword evidence="12" id="KW-0239">DNA-directed DNA polymerase</keyword>
<dbReference type="CDD" id="cd00024">
    <property type="entry name" value="CD_CSD"/>
    <property type="match status" value="1"/>
</dbReference>
<dbReference type="SUPFAM" id="SSF53098">
    <property type="entry name" value="Ribonuclease H-like"/>
    <property type="match status" value="1"/>
</dbReference>
<keyword evidence="11" id="KW-0695">RNA-directed DNA polymerase</keyword>
<dbReference type="SUPFAM" id="SSF54160">
    <property type="entry name" value="Chromo domain-like"/>
    <property type="match status" value="1"/>
</dbReference>
<dbReference type="PROSITE" id="PS50994">
    <property type="entry name" value="INTEGRASE"/>
    <property type="match status" value="1"/>
</dbReference>
<keyword evidence="2" id="KW-0808">Transferase</keyword>
<dbReference type="InterPro" id="IPR012337">
    <property type="entry name" value="RNaseH-like_sf"/>
</dbReference>
<evidence type="ECO:0000256" key="3">
    <source>
        <dbReference type="ARBA" id="ARBA00022695"/>
    </source>
</evidence>
<dbReference type="InterPro" id="IPR050951">
    <property type="entry name" value="Retrovirus_Pol_polyprotein"/>
</dbReference>
<accession>A0A9W7CUU9</accession>
<dbReference type="PROSITE" id="PS50013">
    <property type="entry name" value="CHROMO_2"/>
    <property type="match status" value="1"/>
</dbReference>
<evidence type="ECO:0000256" key="7">
    <source>
        <dbReference type="ARBA" id="ARBA00022759"/>
    </source>
</evidence>
<dbReference type="InterPro" id="IPR001584">
    <property type="entry name" value="Integrase_cat-core"/>
</dbReference>
<feature type="domain" description="Integrase catalytic" evidence="17">
    <location>
        <begin position="312"/>
        <end position="400"/>
    </location>
</feature>
<dbReference type="Pfam" id="PF17917">
    <property type="entry name" value="RT_RNaseH"/>
    <property type="match status" value="1"/>
</dbReference>
<evidence type="ECO:0000259" key="17">
    <source>
        <dbReference type="PROSITE" id="PS50994"/>
    </source>
</evidence>
<dbReference type="CDD" id="cd09274">
    <property type="entry name" value="RNase_HI_RT_Ty3"/>
    <property type="match status" value="1"/>
</dbReference>
<dbReference type="Proteomes" id="UP001165121">
    <property type="component" value="Unassembled WGS sequence"/>
</dbReference>
<keyword evidence="10" id="KW-0229">DNA integration</keyword>
<evidence type="ECO:0000256" key="6">
    <source>
        <dbReference type="ARBA" id="ARBA00022750"/>
    </source>
</evidence>
<dbReference type="GO" id="GO:0003677">
    <property type="term" value="F:DNA binding"/>
    <property type="evidence" value="ECO:0007669"/>
    <property type="project" value="UniProtKB-KW"/>
</dbReference>
<dbReference type="Gene3D" id="2.40.50.40">
    <property type="match status" value="1"/>
</dbReference>
<dbReference type="GO" id="GO:0046872">
    <property type="term" value="F:metal ion binding"/>
    <property type="evidence" value="ECO:0007669"/>
    <property type="project" value="UniProtKB-KW"/>
</dbReference>
<dbReference type="EMBL" id="BSXT01001553">
    <property type="protein sequence ID" value="GMF43534.1"/>
    <property type="molecule type" value="Genomic_DNA"/>
</dbReference>
<evidence type="ECO:0000256" key="11">
    <source>
        <dbReference type="ARBA" id="ARBA00022918"/>
    </source>
</evidence>
<feature type="domain" description="Chromo" evidence="16">
    <location>
        <begin position="442"/>
        <end position="489"/>
    </location>
</feature>
<evidence type="ECO:0000256" key="2">
    <source>
        <dbReference type="ARBA" id="ARBA00022679"/>
    </source>
</evidence>
<reference evidence="18" key="1">
    <citation type="submission" date="2023-04" db="EMBL/GenBank/DDBJ databases">
        <title>Phytophthora fragariaefolia NBRC 109709.</title>
        <authorList>
            <person name="Ichikawa N."/>
            <person name="Sato H."/>
            <person name="Tonouchi N."/>
        </authorList>
    </citation>
    <scope>NUCLEOTIDE SEQUENCE</scope>
    <source>
        <strain evidence="18">NBRC 109709</strain>
    </source>
</reference>
<evidence type="ECO:0000256" key="5">
    <source>
        <dbReference type="ARBA" id="ARBA00022723"/>
    </source>
</evidence>
<dbReference type="PANTHER" id="PTHR37984">
    <property type="entry name" value="PROTEIN CBG26694"/>
    <property type="match status" value="1"/>
</dbReference>
<evidence type="ECO:0000259" key="16">
    <source>
        <dbReference type="PROSITE" id="PS50013"/>
    </source>
</evidence>
<dbReference type="AlphaFoldDB" id="A0A9W7CUU9"/>
<protein>
    <submittedName>
        <fullName evidence="18">Unnamed protein product</fullName>
    </submittedName>
</protein>
<evidence type="ECO:0000256" key="14">
    <source>
        <dbReference type="ARBA" id="ARBA00023172"/>
    </source>
</evidence>
<keyword evidence="1" id="KW-0645">Protease</keyword>
<dbReference type="GO" id="GO:0015074">
    <property type="term" value="P:DNA integration"/>
    <property type="evidence" value="ECO:0007669"/>
    <property type="project" value="UniProtKB-KW"/>
</dbReference>
<dbReference type="Pfam" id="PF24626">
    <property type="entry name" value="SH3_Tf2-1"/>
    <property type="match status" value="1"/>
</dbReference>
<dbReference type="InterPro" id="IPR041588">
    <property type="entry name" value="Integrase_H2C2"/>
</dbReference>
<sequence>MESFLGTIVYVSRFCKDFAQFAGPLHDSIKCKRSRDAIELSDDLLRFINELKNRLTSPPVLSLPDFSKSFAELNYPVRDQELLAIMHALRLWRVYLLDRLFTVETDHKSIEMIMTQKTINSRVVRWFNELAEFHPLFKWIPGATNTESRDCGEDQNEQSDSVSNREDNSWNKDLQWIIKKLKQGEDVPKYSLQYGILYYQYGEDETPRLYFPDGEDMKNRVICENHDAVSTGHPGFYKTYLAVREKYYWPKMMKYIQRYVNTCEMCQRNKARQTKPSGLLQPLDTPKGRWTDIHGLCGLCEGSWLSQNHCITKFTSKLWQRTVKALETQHNLSSAFRPRTDGQTERTNRFIGDYLRCVINPAQNDWDDYLHLAEFVYNRRKKLAPRYIGPFPVVKKISKDSYELGISKGLKLHPYITAETVSQGPKAKAASEQVFADGTEGQLVEAVIGHQKYTVKPQYKIRWLVESKAEATWEPVENLNQIPGLIDLY</sequence>
<dbReference type="Pfam" id="PF00385">
    <property type="entry name" value="Chromo"/>
    <property type="match status" value="1"/>
</dbReference>
<dbReference type="FunFam" id="1.10.340.70:FF:000001">
    <property type="entry name" value="Retrovirus-related Pol polyprotein from transposon gypsy-like Protein"/>
    <property type="match status" value="1"/>
</dbReference>
<dbReference type="InterPro" id="IPR023780">
    <property type="entry name" value="Chromo_domain"/>
</dbReference>
<dbReference type="Gene3D" id="3.30.420.10">
    <property type="entry name" value="Ribonuclease H-like superfamily/Ribonuclease H"/>
    <property type="match status" value="1"/>
</dbReference>
<dbReference type="Pfam" id="PF17921">
    <property type="entry name" value="Integrase_H2C2"/>
    <property type="match status" value="1"/>
</dbReference>
<dbReference type="GO" id="GO:0004190">
    <property type="term" value="F:aspartic-type endopeptidase activity"/>
    <property type="evidence" value="ECO:0007669"/>
    <property type="project" value="UniProtKB-KW"/>
</dbReference>
<evidence type="ECO:0000256" key="10">
    <source>
        <dbReference type="ARBA" id="ARBA00022908"/>
    </source>
</evidence>
<keyword evidence="8" id="KW-0378">Hydrolase</keyword>
<keyword evidence="7" id="KW-0255">Endonuclease</keyword>
<evidence type="ECO:0000256" key="15">
    <source>
        <dbReference type="SAM" id="MobiDB-lite"/>
    </source>
</evidence>
<dbReference type="InterPro" id="IPR043502">
    <property type="entry name" value="DNA/RNA_pol_sf"/>
</dbReference>
<dbReference type="InterPro" id="IPR043128">
    <property type="entry name" value="Rev_trsase/Diguanyl_cyclase"/>
</dbReference>
<dbReference type="GO" id="GO:0006310">
    <property type="term" value="P:DNA recombination"/>
    <property type="evidence" value="ECO:0007669"/>
    <property type="project" value="UniProtKB-KW"/>
</dbReference>
<dbReference type="GO" id="GO:0004519">
    <property type="term" value="F:endonuclease activity"/>
    <property type="evidence" value="ECO:0007669"/>
    <property type="project" value="UniProtKB-KW"/>
</dbReference>
<dbReference type="InterPro" id="IPR000953">
    <property type="entry name" value="Chromo/chromo_shadow_dom"/>
</dbReference>
<dbReference type="GO" id="GO:0006508">
    <property type="term" value="P:proteolysis"/>
    <property type="evidence" value="ECO:0007669"/>
    <property type="project" value="UniProtKB-KW"/>
</dbReference>
<dbReference type="PANTHER" id="PTHR37984:SF5">
    <property type="entry name" value="PROTEIN NYNRIN-LIKE"/>
    <property type="match status" value="1"/>
</dbReference>
<evidence type="ECO:0000256" key="13">
    <source>
        <dbReference type="ARBA" id="ARBA00023125"/>
    </source>
</evidence>
<evidence type="ECO:0000256" key="4">
    <source>
        <dbReference type="ARBA" id="ARBA00022722"/>
    </source>
</evidence>
<dbReference type="GO" id="GO:0003964">
    <property type="term" value="F:RNA-directed DNA polymerase activity"/>
    <property type="evidence" value="ECO:0007669"/>
    <property type="project" value="UniProtKB-KW"/>
</dbReference>
<keyword evidence="9" id="KW-0460">Magnesium</keyword>
<keyword evidence="3" id="KW-0548">Nucleotidyltransferase</keyword>
<dbReference type="InterPro" id="IPR016197">
    <property type="entry name" value="Chromo-like_dom_sf"/>
</dbReference>
<evidence type="ECO:0000313" key="18">
    <source>
        <dbReference type="EMBL" id="GMF43534.1"/>
    </source>
</evidence>
<comment type="caution">
    <text evidence="18">The sequence shown here is derived from an EMBL/GenBank/DDBJ whole genome shotgun (WGS) entry which is preliminary data.</text>
</comment>
<evidence type="ECO:0000256" key="1">
    <source>
        <dbReference type="ARBA" id="ARBA00022670"/>
    </source>
</evidence>
<proteinExistence type="predicted"/>
<name>A0A9W7CUU9_9STRA</name>
<evidence type="ECO:0000313" key="19">
    <source>
        <dbReference type="Proteomes" id="UP001165121"/>
    </source>
</evidence>
<dbReference type="InterPro" id="IPR036397">
    <property type="entry name" value="RNaseH_sf"/>
</dbReference>
<organism evidence="18 19">
    <name type="scientific">Phytophthora fragariaefolia</name>
    <dbReference type="NCBI Taxonomy" id="1490495"/>
    <lineage>
        <taxon>Eukaryota</taxon>
        <taxon>Sar</taxon>
        <taxon>Stramenopiles</taxon>
        <taxon>Oomycota</taxon>
        <taxon>Peronosporomycetes</taxon>
        <taxon>Peronosporales</taxon>
        <taxon>Peronosporaceae</taxon>
        <taxon>Phytophthora</taxon>
    </lineage>
</organism>
<dbReference type="GO" id="GO:0003887">
    <property type="term" value="F:DNA-directed DNA polymerase activity"/>
    <property type="evidence" value="ECO:0007669"/>
    <property type="project" value="UniProtKB-KW"/>
</dbReference>
<keyword evidence="14" id="KW-0233">DNA recombination</keyword>
<dbReference type="Gene3D" id="3.30.70.270">
    <property type="match status" value="1"/>
</dbReference>
<evidence type="ECO:0000256" key="12">
    <source>
        <dbReference type="ARBA" id="ARBA00022932"/>
    </source>
</evidence>
<evidence type="ECO:0000256" key="8">
    <source>
        <dbReference type="ARBA" id="ARBA00022801"/>
    </source>
</evidence>
<keyword evidence="5" id="KW-0479">Metal-binding</keyword>
<keyword evidence="13" id="KW-0238">DNA-binding</keyword>
<dbReference type="Gene3D" id="1.10.340.70">
    <property type="match status" value="1"/>
</dbReference>
<dbReference type="InterPro" id="IPR041373">
    <property type="entry name" value="RT_RNaseH"/>
</dbReference>
<dbReference type="OrthoDB" id="146933at2759"/>
<gene>
    <name evidence="18" type="ORF">Pfra01_001475300</name>
</gene>